<comment type="caution">
    <text evidence="1">The sequence shown here is derived from an EMBL/GenBank/DDBJ whole genome shotgun (WGS) entry which is preliminary data.</text>
</comment>
<gene>
    <name evidence="1" type="ORF">CLV25_11036</name>
</gene>
<keyword evidence="2" id="KW-1185">Reference proteome</keyword>
<dbReference type="EMBL" id="SLWB01000010">
    <property type="protein sequence ID" value="TCN65647.1"/>
    <property type="molecule type" value="Genomic_DNA"/>
</dbReference>
<protein>
    <submittedName>
        <fullName evidence="1">Uncharacterized protein</fullName>
    </submittedName>
</protein>
<accession>A0A4R2ECL6</accession>
<reference evidence="1 2" key="1">
    <citation type="submission" date="2019-03" db="EMBL/GenBank/DDBJ databases">
        <title>Genomic Encyclopedia of Archaeal and Bacterial Type Strains, Phase II (KMG-II): from individual species to whole genera.</title>
        <authorList>
            <person name="Goeker M."/>
        </authorList>
    </citation>
    <scope>NUCLEOTIDE SEQUENCE [LARGE SCALE GENOMIC DNA]</scope>
    <source>
        <strain evidence="1 2">RL-C</strain>
    </source>
</reference>
<organism evidence="1 2">
    <name type="scientific">Acetobacteroides hydrogenigenes</name>
    <dbReference type="NCBI Taxonomy" id="979970"/>
    <lineage>
        <taxon>Bacteria</taxon>
        <taxon>Pseudomonadati</taxon>
        <taxon>Bacteroidota</taxon>
        <taxon>Bacteroidia</taxon>
        <taxon>Bacteroidales</taxon>
        <taxon>Rikenellaceae</taxon>
        <taxon>Acetobacteroides</taxon>
    </lineage>
</organism>
<evidence type="ECO:0000313" key="2">
    <source>
        <dbReference type="Proteomes" id="UP000294830"/>
    </source>
</evidence>
<dbReference type="AlphaFoldDB" id="A0A4R2ECL6"/>
<dbReference type="Proteomes" id="UP000294830">
    <property type="component" value="Unassembled WGS sequence"/>
</dbReference>
<evidence type="ECO:0000313" key="1">
    <source>
        <dbReference type="EMBL" id="TCN65647.1"/>
    </source>
</evidence>
<proteinExistence type="predicted"/>
<name>A0A4R2ECL6_9BACT</name>
<sequence>MNALLRVSTPHAFTLCSRLLFFALGYKFWLQERYKDAPLNRGPYLLKGILNTYNQPRRVCFDVSAVDVA</sequence>